<evidence type="ECO:0000256" key="1">
    <source>
        <dbReference type="ARBA" id="ARBA00004245"/>
    </source>
</evidence>
<evidence type="ECO:0000313" key="14">
    <source>
        <dbReference type="Proteomes" id="UP000326062"/>
    </source>
</evidence>
<evidence type="ECO:0000313" key="13">
    <source>
        <dbReference type="EMBL" id="KAB0369492.1"/>
    </source>
</evidence>
<comment type="similarity">
    <text evidence="2">Belongs to the thymosin beta family.</text>
</comment>
<dbReference type="GO" id="GO:0005856">
    <property type="term" value="C:cytoskeleton"/>
    <property type="evidence" value="ECO:0007669"/>
    <property type="project" value="UniProtKB-SubCell"/>
</dbReference>
<keyword evidence="14" id="KW-1185">Reference proteome</keyword>
<name>A0A5N3X6Q0_MUNRE</name>
<feature type="compositionally biased region" description="Basic and acidic residues" evidence="12">
    <location>
        <begin position="12"/>
        <end position="25"/>
    </location>
</feature>
<dbReference type="GO" id="GO:0003785">
    <property type="term" value="F:actin monomer binding"/>
    <property type="evidence" value="ECO:0007669"/>
    <property type="project" value="InterPro"/>
</dbReference>
<evidence type="ECO:0000256" key="7">
    <source>
        <dbReference type="ARBA" id="ARBA00022990"/>
    </source>
</evidence>
<dbReference type="FunFam" id="1.20.5.520:FF:000001">
    <property type="entry name" value="Thymosin beta"/>
    <property type="match status" value="1"/>
</dbReference>
<keyword evidence="3" id="KW-0963">Cytoplasm</keyword>
<dbReference type="Gene3D" id="1.20.5.520">
    <property type="entry name" value="Single helix bin"/>
    <property type="match status" value="1"/>
</dbReference>
<dbReference type="Pfam" id="PF01290">
    <property type="entry name" value="Thymosin"/>
    <property type="match status" value="1"/>
</dbReference>
<keyword evidence="7" id="KW-0007">Acetylation</keyword>
<dbReference type="GO" id="GO:0007015">
    <property type="term" value="P:actin filament organization"/>
    <property type="evidence" value="ECO:0007669"/>
    <property type="project" value="InterPro"/>
</dbReference>
<comment type="function">
    <text evidence="10">Plays an important role in the organization of the cytoskeleton. Binds to and sequesters actin monomers (G actin) and therefore inhibits actin polymerization.</text>
</comment>
<dbReference type="PANTHER" id="PTHR12021">
    <property type="entry name" value="THYMOSIN BETA"/>
    <property type="match status" value="1"/>
</dbReference>
<evidence type="ECO:0000256" key="12">
    <source>
        <dbReference type="SAM" id="MobiDB-lite"/>
    </source>
</evidence>
<dbReference type="InterPro" id="IPR038386">
    <property type="entry name" value="Beta-thymosin_sf"/>
</dbReference>
<evidence type="ECO:0000256" key="8">
    <source>
        <dbReference type="ARBA" id="ARBA00023203"/>
    </source>
</evidence>
<dbReference type="GO" id="GO:0005737">
    <property type="term" value="C:cytoplasm"/>
    <property type="evidence" value="ECO:0007669"/>
    <property type="project" value="TreeGrafter"/>
</dbReference>
<proteinExistence type="inferred from homology"/>
<evidence type="ECO:0000256" key="6">
    <source>
        <dbReference type="ARBA" id="ARBA00022843"/>
    </source>
</evidence>
<sequence>MSDKPCMAEIENLDKSKLNKTETQEKNPLPSKETTEQQKQAGEP</sequence>
<protein>
    <recommendedName>
        <fullName evidence="11">Thymosin beta-4</fullName>
    </recommendedName>
</protein>
<accession>A0A5N3X6Q0</accession>
<dbReference type="AlphaFoldDB" id="A0A5N3X6Q0"/>
<evidence type="ECO:0000256" key="5">
    <source>
        <dbReference type="ARBA" id="ARBA00022553"/>
    </source>
</evidence>
<evidence type="ECO:0000256" key="4">
    <source>
        <dbReference type="ARBA" id="ARBA00022499"/>
    </source>
</evidence>
<keyword evidence="9" id="KW-0206">Cytoskeleton</keyword>
<feature type="region of interest" description="Disordered" evidence="12">
    <location>
        <begin position="1"/>
        <end position="44"/>
    </location>
</feature>
<reference evidence="13 14" key="1">
    <citation type="submission" date="2019-06" db="EMBL/GenBank/DDBJ databases">
        <title>Discovery of a novel chromosome fission-fusion reversal in muntjac.</title>
        <authorList>
            <person name="Mudd A.B."/>
            <person name="Bredeson J.V."/>
            <person name="Baum R."/>
            <person name="Hockemeyer D."/>
            <person name="Rokhsar D.S."/>
        </authorList>
    </citation>
    <scope>NUCLEOTIDE SEQUENCE [LARGE SCALE GENOMIC DNA]</scope>
    <source>
        <strain evidence="13">UCam_UCB_Mr</strain>
        <tissue evidence="13">Fibroblast cell line</tissue>
    </source>
</reference>
<dbReference type="InterPro" id="IPR001152">
    <property type="entry name" value="Beta-thymosin"/>
</dbReference>
<dbReference type="Proteomes" id="UP000326062">
    <property type="component" value="Chromosome 15"/>
</dbReference>
<keyword evidence="4" id="KW-1017">Isopeptide bond</keyword>
<gene>
    <name evidence="13" type="ORF">FD755_019497</name>
</gene>
<evidence type="ECO:0000256" key="10">
    <source>
        <dbReference type="ARBA" id="ARBA00025497"/>
    </source>
</evidence>
<evidence type="ECO:0000256" key="9">
    <source>
        <dbReference type="ARBA" id="ARBA00023212"/>
    </source>
</evidence>
<comment type="caution">
    <text evidence="13">The sequence shown here is derived from an EMBL/GenBank/DDBJ whole genome shotgun (WGS) entry which is preliminary data.</text>
</comment>
<evidence type="ECO:0000256" key="3">
    <source>
        <dbReference type="ARBA" id="ARBA00022490"/>
    </source>
</evidence>
<dbReference type="GO" id="GO:0030334">
    <property type="term" value="P:regulation of cell migration"/>
    <property type="evidence" value="ECO:0007669"/>
    <property type="project" value="TreeGrafter"/>
</dbReference>
<evidence type="ECO:0000256" key="11">
    <source>
        <dbReference type="ARBA" id="ARBA00039278"/>
    </source>
</evidence>
<dbReference type="PANTHER" id="PTHR12021:SF20">
    <property type="entry name" value="THYMOSIN BETA-4"/>
    <property type="match status" value="1"/>
</dbReference>
<organism evidence="13 14">
    <name type="scientific">Muntiacus reevesi</name>
    <name type="common">Reeves' muntjac</name>
    <name type="synonym">Cervus reevesi</name>
    <dbReference type="NCBI Taxonomy" id="9886"/>
    <lineage>
        <taxon>Eukaryota</taxon>
        <taxon>Metazoa</taxon>
        <taxon>Chordata</taxon>
        <taxon>Craniata</taxon>
        <taxon>Vertebrata</taxon>
        <taxon>Euteleostomi</taxon>
        <taxon>Mammalia</taxon>
        <taxon>Eutheria</taxon>
        <taxon>Laurasiatheria</taxon>
        <taxon>Artiodactyla</taxon>
        <taxon>Ruminantia</taxon>
        <taxon>Pecora</taxon>
        <taxon>Cervidae</taxon>
        <taxon>Muntiacinae</taxon>
        <taxon>Muntiacus</taxon>
    </lineage>
</organism>
<dbReference type="SMART" id="SM00152">
    <property type="entry name" value="THY"/>
    <property type="match status" value="1"/>
</dbReference>
<comment type="subcellular location">
    <subcellularLocation>
        <location evidence="1">Cytoplasm</location>
        <location evidence="1">Cytoskeleton</location>
    </subcellularLocation>
</comment>
<keyword evidence="6" id="KW-0832">Ubl conjugation</keyword>
<keyword evidence="8" id="KW-0009">Actin-binding</keyword>
<evidence type="ECO:0000256" key="2">
    <source>
        <dbReference type="ARBA" id="ARBA00009511"/>
    </source>
</evidence>
<keyword evidence="5" id="KW-0597">Phosphoprotein</keyword>
<dbReference type="EMBL" id="VCEB01000016">
    <property type="protein sequence ID" value="KAB0369492.1"/>
    <property type="molecule type" value="Genomic_DNA"/>
</dbReference>